<evidence type="ECO:0000259" key="15">
    <source>
        <dbReference type="PROSITE" id="PS51192"/>
    </source>
</evidence>
<evidence type="ECO:0000256" key="7">
    <source>
        <dbReference type="ARBA" id="ARBA00022884"/>
    </source>
</evidence>
<feature type="domain" description="Helicase C-terminal" evidence="16">
    <location>
        <begin position="295"/>
        <end position="443"/>
    </location>
</feature>
<dbReference type="GO" id="GO:0005634">
    <property type="term" value="C:nucleus"/>
    <property type="evidence" value="ECO:0007669"/>
    <property type="project" value="UniProtKB-SubCell"/>
</dbReference>
<dbReference type="PROSITE" id="PS51195">
    <property type="entry name" value="Q_MOTIF"/>
    <property type="match status" value="1"/>
</dbReference>
<evidence type="ECO:0000256" key="3">
    <source>
        <dbReference type="ARBA" id="ARBA00022741"/>
    </source>
</evidence>
<keyword evidence="4 13" id="KW-0378">Hydrolase</keyword>
<dbReference type="SUPFAM" id="SSF52540">
    <property type="entry name" value="P-loop containing nucleoside triphosphate hydrolases"/>
    <property type="match status" value="1"/>
</dbReference>
<comment type="subcellular location">
    <subcellularLocation>
        <location evidence="1">Nucleus</location>
    </subcellularLocation>
</comment>
<dbReference type="EMBL" id="JAPDFR010000004">
    <property type="protein sequence ID" value="KAK0387038.1"/>
    <property type="molecule type" value="Genomic_DNA"/>
</dbReference>
<dbReference type="Gene3D" id="3.40.50.300">
    <property type="entry name" value="P-loop containing nucleotide triphosphate hydrolases"/>
    <property type="match status" value="2"/>
</dbReference>
<evidence type="ECO:0000256" key="6">
    <source>
        <dbReference type="ARBA" id="ARBA00022840"/>
    </source>
</evidence>
<dbReference type="GO" id="GO:0005524">
    <property type="term" value="F:ATP binding"/>
    <property type="evidence" value="ECO:0007669"/>
    <property type="project" value="UniProtKB-KW"/>
</dbReference>
<evidence type="ECO:0000256" key="4">
    <source>
        <dbReference type="ARBA" id="ARBA00022801"/>
    </source>
</evidence>
<evidence type="ECO:0000313" key="18">
    <source>
        <dbReference type="EMBL" id="KAK0387038.1"/>
    </source>
</evidence>
<keyword evidence="5 13" id="KW-0347">Helicase</keyword>
<dbReference type="InterPro" id="IPR014001">
    <property type="entry name" value="Helicase_ATP-bd"/>
</dbReference>
<keyword evidence="3 13" id="KW-0547">Nucleotide-binding</keyword>
<dbReference type="PROSITE" id="PS51192">
    <property type="entry name" value="HELICASE_ATP_BIND_1"/>
    <property type="match status" value="1"/>
</dbReference>
<keyword evidence="8" id="KW-0539">Nucleus</keyword>
<accession>A0AA39GGQ5</accession>
<dbReference type="CDD" id="cd18787">
    <property type="entry name" value="SF2_C_DEAD"/>
    <property type="match status" value="1"/>
</dbReference>
<dbReference type="CDD" id="cd17954">
    <property type="entry name" value="DEADc_DDX47"/>
    <property type="match status" value="1"/>
</dbReference>
<dbReference type="InterPro" id="IPR050079">
    <property type="entry name" value="DEAD_box_RNA_helicase"/>
</dbReference>
<dbReference type="InterPro" id="IPR001650">
    <property type="entry name" value="Helicase_C-like"/>
</dbReference>
<dbReference type="Proteomes" id="UP001175261">
    <property type="component" value="Unassembled WGS sequence"/>
</dbReference>
<dbReference type="SMART" id="SM00490">
    <property type="entry name" value="HELICc"/>
    <property type="match status" value="1"/>
</dbReference>
<feature type="compositionally biased region" description="Basic residues" evidence="14">
    <location>
        <begin position="469"/>
        <end position="481"/>
    </location>
</feature>
<gene>
    <name evidence="18" type="ORF">NLU13_5352</name>
</gene>
<feature type="compositionally biased region" description="Basic and acidic residues" evidence="14">
    <location>
        <begin position="482"/>
        <end position="492"/>
    </location>
</feature>
<evidence type="ECO:0000256" key="13">
    <source>
        <dbReference type="RuleBase" id="RU000492"/>
    </source>
</evidence>
<keyword evidence="2" id="KW-0690">Ribosome biogenesis</keyword>
<dbReference type="InterPro" id="IPR000629">
    <property type="entry name" value="RNA-helicase_DEAD-box_CS"/>
</dbReference>
<feature type="domain" description="Helicase ATP-binding" evidence="15">
    <location>
        <begin position="100"/>
        <end position="271"/>
    </location>
</feature>
<dbReference type="PANTHER" id="PTHR47959:SF24">
    <property type="entry name" value="ATP-DEPENDENT RNA HELICASE"/>
    <property type="match status" value="1"/>
</dbReference>
<feature type="compositionally biased region" description="Basic and acidic residues" evidence="14">
    <location>
        <begin position="7"/>
        <end position="22"/>
    </location>
</feature>
<dbReference type="InterPro" id="IPR014014">
    <property type="entry name" value="RNA_helicase_DEAD_Q_motif"/>
</dbReference>
<protein>
    <recommendedName>
        <fullName evidence="11">ATP-dependent rRNA helicase RRP3</fullName>
    </recommendedName>
    <alternativeName>
        <fullName evidence="10">ATP-dependent rRNA helicase rrp3</fullName>
    </alternativeName>
</protein>
<feature type="domain" description="DEAD-box RNA helicase Q" evidence="17">
    <location>
        <begin position="69"/>
        <end position="97"/>
    </location>
</feature>
<dbReference type="GO" id="GO:0042254">
    <property type="term" value="P:ribosome biogenesis"/>
    <property type="evidence" value="ECO:0007669"/>
    <property type="project" value="UniProtKB-KW"/>
</dbReference>
<feature type="compositionally biased region" description="Basic and acidic residues" evidence="14">
    <location>
        <begin position="36"/>
        <end position="50"/>
    </location>
</feature>
<evidence type="ECO:0000256" key="1">
    <source>
        <dbReference type="ARBA" id="ARBA00004123"/>
    </source>
</evidence>
<dbReference type="Pfam" id="PF00271">
    <property type="entry name" value="Helicase_C"/>
    <property type="match status" value="1"/>
</dbReference>
<dbReference type="SMART" id="SM00487">
    <property type="entry name" value="DEXDc"/>
    <property type="match status" value="1"/>
</dbReference>
<comment type="similarity">
    <text evidence="9">Belongs to the DEAD box helicase family. DDX47/RRP3 subfamily.</text>
</comment>
<evidence type="ECO:0000256" key="2">
    <source>
        <dbReference type="ARBA" id="ARBA00022517"/>
    </source>
</evidence>
<reference evidence="18" key="1">
    <citation type="submission" date="2022-10" db="EMBL/GenBank/DDBJ databases">
        <title>Determination and structural analysis of whole genome sequence of Sarocladium strictum F4-1.</title>
        <authorList>
            <person name="Hu L."/>
            <person name="Jiang Y."/>
        </authorList>
    </citation>
    <scope>NUCLEOTIDE SEQUENCE</scope>
    <source>
        <strain evidence="18">F4-1</strain>
    </source>
</reference>
<evidence type="ECO:0000313" key="19">
    <source>
        <dbReference type="Proteomes" id="UP001175261"/>
    </source>
</evidence>
<keyword evidence="19" id="KW-1185">Reference proteome</keyword>
<comment type="caution">
    <text evidence="18">The sequence shown here is derived from an EMBL/GenBank/DDBJ whole genome shotgun (WGS) entry which is preliminary data.</text>
</comment>
<dbReference type="InterPro" id="IPR011545">
    <property type="entry name" value="DEAD/DEAH_box_helicase_dom"/>
</dbReference>
<evidence type="ECO:0000259" key="17">
    <source>
        <dbReference type="PROSITE" id="PS51195"/>
    </source>
</evidence>
<keyword evidence="6 13" id="KW-0067">ATP-binding</keyword>
<evidence type="ECO:0000259" key="16">
    <source>
        <dbReference type="PROSITE" id="PS51194"/>
    </source>
</evidence>
<keyword evidence="7" id="KW-0694">RNA-binding</keyword>
<dbReference type="InterPro" id="IPR027417">
    <property type="entry name" value="P-loop_NTPase"/>
</dbReference>
<evidence type="ECO:0000256" key="14">
    <source>
        <dbReference type="SAM" id="MobiDB-lite"/>
    </source>
</evidence>
<dbReference type="PANTHER" id="PTHR47959">
    <property type="entry name" value="ATP-DEPENDENT RNA HELICASE RHLE-RELATED"/>
    <property type="match status" value="1"/>
</dbReference>
<evidence type="ECO:0000256" key="11">
    <source>
        <dbReference type="ARBA" id="ARBA00024398"/>
    </source>
</evidence>
<dbReference type="AlphaFoldDB" id="A0AA39GGQ5"/>
<dbReference type="GO" id="GO:0016787">
    <property type="term" value="F:hydrolase activity"/>
    <property type="evidence" value="ECO:0007669"/>
    <property type="project" value="UniProtKB-KW"/>
</dbReference>
<dbReference type="Pfam" id="PF00270">
    <property type="entry name" value="DEAD"/>
    <property type="match status" value="1"/>
</dbReference>
<name>A0AA39GGQ5_SARSR</name>
<dbReference type="PROSITE" id="PS51194">
    <property type="entry name" value="HELICASE_CTER"/>
    <property type="match status" value="1"/>
</dbReference>
<organism evidence="18 19">
    <name type="scientific">Sarocladium strictum</name>
    <name type="common">Black bundle disease fungus</name>
    <name type="synonym">Acremonium strictum</name>
    <dbReference type="NCBI Taxonomy" id="5046"/>
    <lineage>
        <taxon>Eukaryota</taxon>
        <taxon>Fungi</taxon>
        <taxon>Dikarya</taxon>
        <taxon>Ascomycota</taxon>
        <taxon>Pezizomycotina</taxon>
        <taxon>Sordariomycetes</taxon>
        <taxon>Hypocreomycetidae</taxon>
        <taxon>Hypocreales</taxon>
        <taxon>Sarocladiaceae</taxon>
        <taxon>Sarocladium</taxon>
    </lineage>
</organism>
<feature type="region of interest" description="Disordered" evidence="14">
    <location>
        <begin position="463"/>
        <end position="492"/>
    </location>
</feature>
<proteinExistence type="inferred from homology"/>
<dbReference type="GO" id="GO:0005829">
    <property type="term" value="C:cytosol"/>
    <property type="evidence" value="ECO:0007669"/>
    <property type="project" value="TreeGrafter"/>
</dbReference>
<evidence type="ECO:0000256" key="9">
    <source>
        <dbReference type="ARBA" id="ARBA00024350"/>
    </source>
</evidence>
<feature type="short sequence motif" description="Q motif" evidence="12">
    <location>
        <begin position="69"/>
        <end position="97"/>
    </location>
</feature>
<evidence type="ECO:0000256" key="12">
    <source>
        <dbReference type="PROSITE-ProRule" id="PRU00552"/>
    </source>
</evidence>
<dbReference type="GO" id="GO:0010467">
    <property type="term" value="P:gene expression"/>
    <property type="evidence" value="ECO:0007669"/>
    <property type="project" value="UniProtKB-ARBA"/>
</dbReference>
<evidence type="ECO:0000256" key="8">
    <source>
        <dbReference type="ARBA" id="ARBA00023242"/>
    </source>
</evidence>
<evidence type="ECO:0000256" key="10">
    <source>
        <dbReference type="ARBA" id="ARBA00024394"/>
    </source>
</evidence>
<dbReference type="GO" id="GO:0003724">
    <property type="term" value="F:RNA helicase activity"/>
    <property type="evidence" value="ECO:0007669"/>
    <property type="project" value="InterPro"/>
</dbReference>
<dbReference type="InterPro" id="IPR044765">
    <property type="entry name" value="DDX47/Rrp3_DEADc"/>
</dbReference>
<dbReference type="GO" id="GO:0003723">
    <property type="term" value="F:RNA binding"/>
    <property type="evidence" value="ECO:0007669"/>
    <property type="project" value="UniProtKB-KW"/>
</dbReference>
<sequence length="492" mass="53861">MAPKRSSATEESRPKKARRVAEEASPGSSSNDNDQDEHSGSESEEGKPEEEASVTINGASGEDGAEEVKTFAELGIVESLCEACEALNYKHPTPIQAKSIPEALKGRDIIGLAETGSGKTAAFALPMLQALLDKPQPLFGLVLAPTRELAAQIGQAFEALGAMISLRCAVIVGGLDMVPQAIALGKKPHVIVATPGRLVDHLEKTKGFSLRTLKFLVMDEADRLLDMDFGPSIDKILKFVPRERRTFLFSATMSSKIEALQRASLKDPIRVSISSNKYQTVSTLIQHYNFIPHGKKDTYLIYLINEFAGKSTIIFTRTVWEAQRVAILLRALGFGAIPLHGQLSQSARLGALNKFRAGTRDILVATDVAARGLDIPKVDVVLNHDLPQDSKTYIHRVGRTARAGKSGVAISLVTQYDLELYLRIEAALGKKLEEYPTEKSEVMAFQHRVEEAQRHARVEMKAIMDRKERHGKTARKGRGGKSARDNMDTEEG</sequence>
<dbReference type="PROSITE" id="PS00039">
    <property type="entry name" value="DEAD_ATP_HELICASE"/>
    <property type="match status" value="1"/>
</dbReference>
<evidence type="ECO:0000256" key="5">
    <source>
        <dbReference type="ARBA" id="ARBA00022806"/>
    </source>
</evidence>
<feature type="region of interest" description="Disordered" evidence="14">
    <location>
        <begin position="1"/>
        <end position="53"/>
    </location>
</feature>